<accession>A0ABR6GVP4</accession>
<protein>
    <submittedName>
        <fullName evidence="1">Uncharacterized protein</fullName>
    </submittedName>
</protein>
<proteinExistence type="predicted"/>
<reference evidence="1 2" key="1">
    <citation type="submission" date="2020-08" db="EMBL/GenBank/DDBJ databases">
        <title>Genomic Encyclopedia of Type Strains, Phase III (KMG-III): the genomes of soil and plant-associated and newly described type strains.</title>
        <authorList>
            <person name="Whitman W."/>
        </authorList>
    </citation>
    <scope>NUCLEOTIDE SEQUENCE [LARGE SCALE GENOMIC DNA]</scope>
    <source>
        <strain evidence="1 2">CECT 7247</strain>
    </source>
</reference>
<evidence type="ECO:0000313" key="2">
    <source>
        <dbReference type="Proteomes" id="UP000574369"/>
    </source>
</evidence>
<evidence type="ECO:0000313" key="1">
    <source>
        <dbReference type="EMBL" id="MBB3196188.1"/>
    </source>
</evidence>
<gene>
    <name evidence="1" type="ORF">FHS28_003598</name>
</gene>
<name>A0ABR6GVP4_9BURK</name>
<organism evidence="1 2">
    <name type="scientific">Roseateles terrae</name>
    <dbReference type="NCBI Taxonomy" id="431060"/>
    <lineage>
        <taxon>Bacteria</taxon>
        <taxon>Pseudomonadati</taxon>
        <taxon>Pseudomonadota</taxon>
        <taxon>Betaproteobacteria</taxon>
        <taxon>Burkholderiales</taxon>
        <taxon>Sphaerotilaceae</taxon>
        <taxon>Roseateles</taxon>
    </lineage>
</organism>
<dbReference type="RefSeq" id="WP_088453182.1">
    <property type="nucleotide sequence ID" value="NZ_JACHXO010000006.1"/>
</dbReference>
<dbReference type="EMBL" id="JACHXO010000006">
    <property type="protein sequence ID" value="MBB3196188.1"/>
    <property type="molecule type" value="Genomic_DNA"/>
</dbReference>
<keyword evidence="2" id="KW-1185">Reference proteome</keyword>
<sequence>MIQQLPPTPLEPIRYAPLTFTFREDATLYSPLFISRWSGHLMVTDELAQKVLDAGLDDVQFQDITYQDPEGKTVRLKTRDGSQVVDYRTYSESH</sequence>
<dbReference type="Proteomes" id="UP000574369">
    <property type="component" value="Unassembled WGS sequence"/>
</dbReference>
<comment type="caution">
    <text evidence="1">The sequence shown here is derived from an EMBL/GenBank/DDBJ whole genome shotgun (WGS) entry which is preliminary data.</text>
</comment>